<keyword evidence="1 4" id="KW-0132">Cell division</keyword>
<dbReference type="InterPro" id="IPR027434">
    <property type="entry name" value="Homing_endonucl"/>
</dbReference>
<dbReference type="Gene3D" id="3.10.28.10">
    <property type="entry name" value="Homing endonucleases"/>
    <property type="match status" value="1"/>
</dbReference>
<sequence length="316" mass="35571">MSFASSVKNELCRNIYDQCCIKAELAAICLINGSVQINSKQGIVLHVSTENATIAKRMFNLIKGAFGISGQIFVKKKNKLKKNNSYLVQVSGQENVESLLKELCLLESNKGVKERIHQLLLKRKCCKRAFLRGSFLASGSINNPETSSYHAEISLNSENHCDYLMELCSQFGLKVKKTTRKKSFLLYIKDSDVIVDFLNVIGAHKALLSFENTRVYKEMRNNVNRVVNCETANLNKTVDAAQKQIENINLIDRYIGLNNLPQPLQEVAHQRLKDSSLSLKEIGESLEPTVGKSGINHRFKKIEKIANAIKDKHSKK</sequence>
<dbReference type="GO" id="GO:0043937">
    <property type="term" value="P:regulation of sporulation"/>
    <property type="evidence" value="ECO:0007669"/>
    <property type="project" value="InterPro"/>
</dbReference>
<dbReference type="RefSeq" id="WP_350344197.1">
    <property type="nucleotide sequence ID" value="NZ_CP158367.1"/>
</dbReference>
<dbReference type="AlphaFoldDB" id="A0AAU7VN04"/>
<dbReference type="InterPro" id="IPR039518">
    <property type="entry name" value="WhiA_LAGLIDADG_dom"/>
</dbReference>
<dbReference type="SUPFAM" id="SSF55608">
    <property type="entry name" value="Homing endonucleases"/>
    <property type="match status" value="1"/>
</dbReference>
<evidence type="ECO:0000256" key="2">
    <source>
        <dbReference type="ARBA" id="ARBA00023125"/>
    </source>
</evidence>
<dbReference type="PANTHER" id="PTHR37307:SF1">
    <property type="entry name" value="CELL DIVISION PROTEIN WHIA-RELATED"/>
    <property type="match status" value="1"/>
</dbReference>
<keyword evidence="3 4" id="KW-0131">Cell cycle</keyword>
<dbReference type="GO" id="GO:0051301">
    <property type="term" value="P:cell division"/>
    <property type="evidence" value="ECO:0007669"/>
    <property type="project" value="UniProtKB-UniRule"/>
</dbReference>
<dbReference type="GO" id="GO:0003677">
    <property type="term" value="F:DNA binding"/>
    <property type="evidence" value="ECO:0007669"/>
    <property type="project" value="UniProtKB-UniRule"/>
</dbReference>
<dbReference type="InterPro" id="IPR003802">
    <property type="entry name" value="Sporulation_regulator_WhiA"/>
</dbReference>
<organism evidence="8">
    <name type="scientific">Proteinivorax tanatarense</name>
    <dbReference type="NCBI Taxonomy" id="1260629"/>
    <lineage>
        <taxon>Bacteria</taxon>
        <taxon>Bacillati</taxon>
        <taxon>Bacillota</taxon>
        <taxon>Clostridia</taxon>
        <taxon>Eubacteriales</taxon>
        <taxon>Proteinivoracaceae</taxon>
        <taxon>Proteinivorax</taxon>
    </lineage>
</organism>
<dbReference type="Pfam" id="PF14527">
    <property type="entry name" value="LAGLIDADG_WhiA"/>
    <property type="match status" value="1"/>
</dbReference>
<evidence type="ECO:0000256" key="4">
    <source>
        <dbReference type="HAMAP-Rule" id="MF_01420"/>
    </source>
</evidence>
<dbReference type="InterPro" id="IPR018478">
    <property type="entry name" value="Sporu_reg_WhiA_N_dom"/>
</dbReference>
<feature type="domain" description="Sporulation transcription regulator WhiA N-terminal" evidence="6">
    <location>
        <begin position="18"/>
        <end position="105"/>
    </location>
</feature>
<evidence type="ECO:0000256" key="1">
    <source>
        <dbReference type="ARBA" id="ARBA00022618"/>
    </source>
</evidence>
<feature type="domain" description="WhiA LAGLIDADG-like" evidence="7">
    <location>
        <begin position="128"/>
        <end position="220"/>
    </location>
</feature>
<reference evidence="8" key="2">
    <citation type="submission" date="2024-06" db="EMBL/GenBank/DDBJ databases">
        <authorList>
            <person name="Petrova K.O."/>
            <person name="Toshchakov S.V."/>
            <person name="Boltjanskaja Y.V."/>
            <person name="Kevbrin V."/>
        </authorList>
    </citation>
    <scope>NUCLEOTIDE SEQUENCE</scope>
    <source>
        <strain evidence="8">Z-910T</strain>
    </source>
</reference>
<dbReference type="InterPro" id="IPR023054">
    <property type="entry name" value="Sporulation_regulator_WhiA_C"/>
</dbReference>
<comment type="function">
    <text evidence="4">Involved in cell division and chromosome segregation.</text>
</comment>
<protein>
    <recommendedName>
        <fullName evidence="4">Probable cell division protein WhiA</fullName>
    </recommendedName>
</protein>
<dbReference type="EMBL" id="CP158367">
    <property type="protein sequence ID" value="XBX75453.1"/>
    <property type="molecule type" value="Genomic_DNA"/>
</dbReference>
<dbReference type="HAMAP" id="MF_01420">
    <property type="entry name" value="HTH_type_WhiA"/>
    <property type="match status" value="1"/>
</dbReference>
<evidence type="ECO:0000259" key="5">
    <source>
        <dbReference type="Pfam" id="PF02650"/>
    </source>
</evidence>
<keyword evidence="2 4" id="KW-0238">DNA-binding</keyword>
<dbReference type="Pfam" id="PF10298">
    <property type="entry name" value="WhiA_N"/>
    <property type="match status" value="1"/>
</dbReference>
<evidence type="ECO:0000259" key="6">
    <source>
        <dbReference type="Pfam" id="PF10298"/>
    </source>
</evidence>
<evidence type="ECO:0000259" key="7">
    <source>
        <dbReference type="Pfam" id="PF14527"/>
    </source>
</evidence>
<dbReference type="NCBIfam" id="TIGR00647">
    <property type="entry name" value="DNA_bind_WhiA"/>
    <property type="match status" value="1"/>
</dbReference>
<proteinExistence type="inferred from homology"/>
<evidence type="ECO:0000313" key="8">
    <source>
        <dbReference type="EMBL" id="XBX75453.1"/>
    </source>
</evidence>
<gene>
    <name evidence="4 8" type="primary">whiA</name>
    <name evidence="8" type="ORF">PRVXT_000576</name>
</gene>
<evidence type="ECO:0000256" key="3">
    <source>
        <dbReference type="ARBA" id="ARBA00023306"/>
    </source>
</evidence>
<reference evidence="8" key="1">
    <citation type="journal article" date="2013" name="Extremophiles">
        <title>Proteinivorax tanatarense gen. nov., sp. nov., an anaerobic, haloalkaliphilic, proteolytic bacterium isolated from a decaying algal bloom, and proposal of Proteinivoraceae fam. nov.</title>
        <authorList>
            <person name="Kevbrin V."/>
            <person name="Boltyanskaya Y."/>
            <person name="Zhilina T."/>
            <person name="Kolganova T."/>
            <person name="Lavrentjeva E."/>
            <person name="Kuznetsov B."/>
        </authorList>
    </citation>
    <scope>NUCLEOTIDE SEQUENCE</scope>
    <source>
        <strain evidence="8">Z-910T</strain>
    </source>
</reference>
<feature type="domain" description="Sporulation regulator WhiA C-terminal" evidence="5">
    <location>
        <begin position="223"/>
        <end position="306"/>
    </location>
</feature>
<comment type="similarity">
    <text evidence="4">Belongs to the WhiA family.</text>
</comment>
<name>A0AAU7VN04_9FIRM</name>
<accession>A0AAU7VN04</accession>
<dbReference type="PANTHER" id="PTHR37307">
    <property type="entry name" value="CELL DIVISION PROTEIN WHIA-RELATED"/>
    <property type="match status" value="1"/>
</dbReference>
<dbReference type="Pfam" id="PF02650">
    <property type="entry name" value="HTH_WhiA"/>
    <property type="match status" value="1"/>
</dbReference>